<dbReference type="Proteomes" id="UP000078200">
    <property type="component" value="Unassembled WGS sequence"/>
</dbReference>
<reference evidence="1" key="1">
    <citation type="submission" date="2020-05" db="UniProtKB">
        <authorList>
            <consortium name="EnsemblMetazoa"/>
        </authorList>
    </citation>
    <scope>IDENTIFICATION</scope>
    <source>
        <strain evidence="1">TTRI</strain>
    </source>
</reference>
<name>A0A1A9V1S1_GLOAU</name>
<dbReference type="EnsemblMetazoa" id="GAUT023023-RA">
    <property type="protein sequence ID" value="GAUT023023-PA"/>
    <property type="gene ID" value="GAUT023023"/>
</dbReference>
<keyword evidence="2" id="KW-1185">Reference proteome</keyword>
<accession>A0A1A9V1S1</accession>
<dbReference type="VEuPathDB" id="VectorBase:GAUT023023"/>
<dbReference type="AlphaFoldDB" id="A0A1A9V1S1"/>
<protein>
    <submittedName>
        <fullName evidence="1">Uncharacterized protein</fullName>
    </submittedName>
</protein>
<proteinExistence type="predicted"/>
<evidence type="ECO:0000313" key="1">
    <source>
        <dbReference type="EnsemblMetazoa" id="GAUT023023-PA"/>
    </source>
</evidence>
<sequence>MQHSISCRADAILKQFTKTNNHLPESGIYNPTTMNSEKLETALADVVTKICRATAANESTDDTRELRDYYPITEPPKALALKSAPKAEPELF</sequence>
<evidence type="ECO:0000313" key="2">
    <source>
        <dbReference type="Proteomes" id="UP000078200"/>
    </source>
</evidence>
<organism evidence="1 2">
    <name type="scientific">Glossina austeni</name>
    <name type="common">Savannah tsetse fly</name>
    <dbReference type="NCBI Taxonomy" id="7395"/>
    <lineage>
        <taxon>Eukaryota</taxon>
        <taxon>Metazoa</taxon>
        <taxon>Ecdysozoa</taxon>
        <taxon>Arthropoda</taxon>
        <taxon>Hexapoda</taxon>
        <taxon>Insecta</taxon>
        <taxon>Pterygota</taxon>
        <taxon>Neoptera</taxon>
        <taxon>Endopterygota</taxon>
        <taxon>Diptera</taxon>
        <taxon>Brachycera</taxon>
        <taxon>Muscomorpha</taxon>
        <taxon>Hippoboscoidea</taxon>
        <taxon>Glossinidae</taxon>
        <taxon>Glossina</taxon>
    </lineage>
</organism>